<feature type="compositionally biased region" description="Acidic residues" evidence="1">
    <location>
        <begin position="96"/>
        <end position="122"/>
    </location>
</feature>
<protein>
    <submittedName>
        <fullName evidence="2">Uncharacterized protein</fullName>
    </submittedName>
</protein>
<dbReference type="EMBL" id="CALTRL010004844">
    <property type="protein sequence ID" value="CAH7683686.1"/>
    <property type="molecule type" value="Genomic_DNA"/>
</dbReference>
<accession>A0AAV0BCC9</accession>
<evidence type="ECO:0000256" key="1">
    <source>
        <dbReference type="SAM" id="MobiDB-lite"/>
    </source>
</evidence>
<organism evidence="2 3">
    <name type="scientific">Phakopsora pachyrhizi</name>
    <name type="common">Asian soybean rust disease fungus</name>
    <dbReference type="NCBI Taxonomy" id="170000"/>
    <lineage>
        <taxon>Eukaryota</taxon>
        <taxon>Fungi</taxon>
        <taxon>Dikarya</taxon>
        <taxon>Basidiomycota</taxon>
        <taxon>Pucciniomycotina</taxon>
        <taxon>Pucciniomycetes</taxon>
        <taxon>Pucciniales</taxon>
        <taxon>Phakopsoraceae</taxon>
        <taxon>Phakopsora</taxon>
    </lineage>
</organism>
<dbReference type="AlphaFoldDB" id="A0AAV0BCC9"/>
<proteinExistence type="predicted"/>
<keyword evidence="3" id="KW-1185">Reference proteome</keyword>
<evidence type="ECO:0000313" key="3">
    <source>
        <dbReference type="Proteomes" id="UP001153365"/>
    </source>
</evidence>
<name>A0AAV0BCC9_PHAPC</name>
<dbReference type="Proteomes" id="UP001153365">
    <property type="component" value="Unassembled WGS sequence"/>
</dbReference>
<evidence type="ECO:0000313" key="2">
    <source>
        <dbReference type="EMBL" id="CAH7683686.1"/>
    </source>
</evidence>
<feature type="region of interest" description="Disordered" evidence="1">
    <location>
        <begin position="92"/>
        <end position="122"/>
    </location>
</feature>
<sequence>MMEARAKSVKYWDRRLAHRIRKPLQPGDLVLVYNKSLESQWGNLFKNRCRWNGPYRIFGQVNNGPYILKELDGTKLARKYAASHIKRFYPRGVTSEEGDLDDEEEDETSTQEEEDELDRIQS</sequence>
<comment type="caution">
    <text evidence="2">The sequence shown here is derived from an EMBL/GenBank/DDBJ whole genome shotgun (WGS) entry which is preliminary data.</text>
</comment>
<reference evidence="2" key="1">
    <citation type="submission" date="2022-06" db="EMBL/GenBank/DDBJ databases">
        <authorList>
            <consortium name="SYNGENTA / RWTH Aachen University"/>
        </authorList>
    </citation>
    <scope>NUCLEOTIDE SEQUENCE</scope>
</reference>
<gene>
    <name evidence="2" type="ORF">PPACK8108_LOCUS17341</name>
</gene>